<name>A0A8S1TIB8_PAROT</name>
<comment type="function">
    <text evidence="3">Required for the assembly of the mitochondrial membrane respiratory chain NADH dehydrogenase (Complex I). Involved in mid-late stages of complex I assembly.</text>
</comment>
<proteinExistence type="predicted"/>
<evidence type="ECO:0000259" key="4">
    <source>
        <dbReference type="Pfam" id="PF01266"/>
    </source>
</evidence>
<dbReference type="InterPro" id="IPR006076">
    <property type="entry name" value="FAD-dep_OxRdtase"/>
</dbReference>
<evidence type="ECO:0000313" key="5">
    <source>
        <dbReference type="EMBL" id="CAD8151547.1"/>
    </source>
</evidence>
<reference evidence="5" key="1">
    <citation type="submission" date="2021-01" db="EMBL/GenBank/DDBJ databases">
        <authorList>
            <consortium name="Genoscope - CEA"/>
            <person name="William W."/>
        </authorList>
    </citation>
    <scope>NUCLEOTIDE SEQUENCE</scope>
</reference>
<dbReference type="OrthoDB" id="288786at2759"/>
<dbReference type="Pfam" id="PF01266">
    <property type="entry name" value="DAO"/>
    <property type="match status" value="1"/>
</dbReference>
<gene>
    <name evidence="5" type="ORF">POCTA_138.1.T0250149</name>
</gene>
<dbReference type="Proteomes" id="UP000683925">
    <property type="component" value="Unassembled WGS sequence"/>
</dbReference>
<dbReference type="GO" id="GO:0005737">
    <property type="term" value="C:cytoplasm"/>
    <property type="evidence" value="ECO:0007669"/>
    <property type="project" value="TreeGrafter"/>
</dbReference>
<dbReference type="PANTHER" id="PTHR13847">
    <property type="entry name" value="SARCOSINE DEHYDROGENASE-RELATED"/>
    <property type="match status" value="1"/>
</dbReference>
<feature type="domain" description="FAD dependent oxidoreductase" evidence="4">
    <location>
        <begin position="94"/>
        <end position="498"/>
    </location>
</feature>
<dbReference type="PANTHER" id="PTHR13847:SF287">
    <property type="entry name" value="FAD-DEPENDENT OXIDOREDUCTASE DOMAIN-CONTAINING PROTEIN 1"/>
    <property type="match status" value="1"/>
</dbReference>
<dbReference type="EMBL" id="CAJJDP010000025">
    <property type="protein sequence ID" value="CAD8151547.1"/>
    <property type="molecule type" value="Genomic_DNA"/>
</dbReference>
<dbReference type="AlphaFoldDB" id="A0A8S1TIB8"/>
<evidence type="ECO:0000256" key="1">
    <source>
        <dbReference type="ARBA" id="ARBA00023002"/>
    </source>
</evidence>
<sequence length="520" mass="60060">MIKKILFNSQLYKFCVQQKIYKPKASKGGLNLLLFLFSLGFVNQYTKYRDYMSNIFLSQQEVADFRKNKQLQVDKKTLKYHEINIKRNQDTETAVIIGGGIVGLSQALKLLQKGYSVILIEKEQFISTKCSAFNGNIYNPYLFNPLISKYSIKTMLNNYINPTDTATQRFSFNSLLEPGGLIWLINALRLSTSDEQFDKSIQDMTKLGHIQEQEFEKIKKMGLLEKQLTAEGELSFYKSTEYGKRISQSFQKAGIEFKEVDKTKFNQHDIDRHLFENYPYVIRLDKENNLDTKQLSINTLKYCQKHYPNKFNILYGTEFKEFIMNYNRYVLGINTNKGVIYGDAFIICAGLHSKYITKKLGVTLPIMPCRGWIIESELPQSAKGSVLDRMVLKLPTLSITNLNNKLRISGCQLIDQEYKSDDPLNEWGAQILIKQMKEQFNIDLDTQSISVRDCCRPLTPDDKIILSKLQLNRNVYVNAGHGSRGMSQCHGCAEIIYQLMKGQQNKEDYSAFDLTRFLFV</sequence>
<comment type="caution">
    <text evidence="5">The sequence shown here is derived from an EMBL/GenBank/DDBJ whole genome shotgun (WGS) entry which is preliminary data.</text>
</comment>
<keyword evidence="1" id="KW-0560">Oxidoreductase</keyword>
<organism evidence="5 6">
    <name type="scientific">Paramecium octaurelia</name>
    <dbReference type="NCBI Taxonomy" id="43137"/>
    <lineage>
        <taxon>Eukaryota</taxon>
        <taxon>Sar</taxon>
        <taxon>Alveolata</taxon>
        <taxon>Ciliophora</taxon>
        <taxon>Intramacronucleata</taxon>
        <taxon>Oligohymenophorea</taxon>
        <taxon>Peniculida</taxon>
        <taxon>Parameciidae</taxon>
        <taxon>Paramecium</taxon>
    </lineage>
</organism>
<evidence type="ECO:0000256" key="3">
    <source>
        <dbReference type="ARBA" id="ARBA00046185"/>
    </source>
</evidence>
<evidence type="ECO:0000313" key="6">
    <source>
        <dbReference type="Proteomes" id="UP000683925"/>
    </source>
</evidence>
<keyword evidence="6" id="KW-1185">Reference proteome</keyword>
<dbReference type="GO" id="GO:0016491">
    <property type="term" value="F:oxidoreductase activity"/>
    <property type="evidence" value="ECO:0007669"/>
    <property type="project" value="UniProtKB-KW"/>
</dbReference>
<accession>A0A8S1TIB8</accession>
<dbReference type="OMA" id="VANCRQF"/>
<protein>
    <recommendedName>
        <fullName evidence="2">FAD-dependent oxidoreductase domain-containing protein 1</fullName>
    </recommendedName>
</protein>
<evidence type="ECO:0000256" key="2">
    <source>
        <dbReference type="ARBA" id="ARBA00039785"/>
    </source>
</evidence>